<organism evidence="1 2">
    <name type="scientific">Bacillus weihaiensis</name>
    <dbReference type="NCBI Taxonomy" id="1547283"/>
    <lineage>
        <taxon>Bacteria</taxon>
        <taxon>Bacillati</taxon>
        <taxon>Bacillota</taxon>
        <taxon>Bacilli</taxon>
        <taxon>Bacillales</taxon>
        <taxon>Bacillaceae</taxon>
        <taxon>Bacillus</taxon>
    </lineage>
</organism>
<proteinExistence type="predicted"/>
<dbReference type="Proteomes" id="UP000181936">
    <property type="component" value="Chromosome"/>
</dbReference>
<name>A0A1L3MR65_9BACI</name>
<dbReference type="RefSeq" id="WP_072579654.1">
    <property type="nucleotide sequence ID" value="NZ_CP016020.1"/>
</dbReference>
<dbReference type="Pfam" id="PF24585">
    <property type="entry name" value="YunG"/>
    <property type="match status" value="1"/>
</dbReference>
<protein>
    <recommendedName>
        <fullName evidence="3">YunG</fullName>
    </recommendedName>
</protein>
<gene>
    <name evidence="1" type="ORF">A9C19_08930</name>
</gene>
<dbReference type="EMBL" id="CP016020">
    <property type="protein sequence ID" value="APH04860.1"/>
    <property type="molecule type" value="Genomic_DNA"/>
</dbReference>
<sequence length="116" mass="13554">MIDVNILEQIFKNCWSIDSSSKWTKENPANGQCGVTSLVLHDLYGGDIVKTWTNDGWHFYLYINGDRIDLTKSQFREPIDYRDNPSSREEAFLDTNMEQYRYLKGSVLTKIVNFFS</sequence>
<dbReference type="InterPro" id="IPR056238">
    <property type="entry name" value="YunG-like"/>
</dbReference>
<reference evidence="1 2" key="1">
    <citation type="journal article" date="2016" name="Sci. Rep.">
        <title>Complete genome sequence and transcriptomic analysis of a novel marine strain Bacillus weihaiensis reveals the mechanism of brown algae degradation.</title>
        <authorList>
            <person name="Zhu Y."/>
            <person name="Chen P."/>
            <person name="Bao Y."/>
            <person name="Men Y."/>
            <person name="Zeng Y."/>
            <person name="Yang J."/>
            <person name="Sun J."/>
            <person name="Sun Y."/>
        </authorList>
    </citation>
    <scope>NUCLEOTIDE SEQUENCE [LARGE SCALE GENOMIC DNA]</scope>
    <source>
        <strain evidence="1 2">Alg07</strain>
    </source>
</reference>
<dbReference type="OrthoDB" id="9792518at2"/>
<dbReference type="AlphaFoldDB" id="A0A1L3MR65"/>
<dbReference type="KEGG" id="bwh:A9C19_08930"/>
<keyword evidence="2" id="KW-1185">Reference proteome</keyword>
<evidence type="ECO:0000313" key="2">
    <source>
        <dbReference type="Proteomes" id="UP000181936"/>
    </source>
</evidence>
<evidence type="ECO:0008006" key="3">
    <source>
        <dbReference type="Google" id="ProtNLM"/>
    </source>
</evidence>
<evidence type="ECO:0000313" key="1">
    <source>
        <dbReference type="EMBL" id="APH04860.1"/>
    </source>
</evidence>
<accession>A0A1L3MR65</accession>
<dbReference type="STRING" id="1547283.A9C19_08930"/>